<keyword evidence="2 4" id="KW-0456">Lyase</keyword>
<feature type="region of interest" description="Disordered" evidence="3">
    <location>
        <begin position="82"/>
        <end position="122"/>
    </location>
</feature>
<dbReference type="NCBIfam" id="TIGR00299">
    <property type="entry name" value="nickel pincer cofactor biosynthesis protein LarC"/>
    <property type="match status" value="1"/>
</dbReference>
<dbReference type="Pfam" id="PF01969">
    <property type="entry name" value="Ni_insertion"/>
    <property type="match status" value="1"/>
</dbReference>
<keyword evidence="1 2" id="KW-0533">Nickel</keyword>
<comment type="function">
    <text evidence="2">Involved in the biosynthesis of a nickel-pincer cofactor ((SCS)Ni(II) pincer complex). Binds Ni(2+), and functions in nickel delivery to pyridinium-3,5-bisthiocarboxylic acid mononucleotide (P2TMN), to form the mature cofactor. Is thus probably required for the activation of nickel-pincer cofactor-dependent enzymes.</text>
</comment>
<comment type="catalytic activity">
    <reaction evidence="2">
        <text>Ni(II)-pyridinium-3,5-bisthiocarboxylate mononucleotide = pyridinium-3,5-bisthiocarboxylate mononucleotide + Ni(2+)</text>
        <dbReference type="Rhea" id="RHEA:54784"/>
        <dbReference type="ChEBI" id="CHEBI:49786"/>
        <dbReference type="ChEBI" id="CHEBI:137372"/>
        <dbReference type="ChEBI" id="CHEBI:137373"/>
        <dbReference type="EC" id="4.99.1.12"/>
    </reaction>
</comment>
<proteinExistence type="inferred from homology"/>
<dbReference type="RefSeq" id="WP_018591601.1">
    <property type="nucleotide sequence ID" value="NZ_CP117523.1"/>
</dbReference>
<protein>
    <recommendedName>
        <fullName evidence="2">Pyridinium-3,5-bisthiocarboxylic acid mononucleotide nickel insertion protein</fullName>
        <shortName evidence="2">P2TMN nickel insertion protein</shortName>
        <ecNumber evidence="2">4.99.1.12</ecNumber>
    </recommendedName>
    <alternativeName>
        <fullName evidence="2">Nickel-pincer cofactor biosynthesis protein LarC</fullName>
    </alternativeName>
</protein>
<dbReference type="EC" id="4.99.1.12" evidence="2"/>
<keyword evidence="5" id="KW-1185">Reference proteome</keyword>
<evidence type="ECO:0000313" key="4">
    <source>
        <dbReference type="EMBL" id="WWD84954.1"/>
    </source>
</evidence>
<reference evidence="4 5" key="1">
    <citation type="journal article" date="2023" name="PLoS ONE">
        <title>Genome-based metabolic and phylogenomic analysis of three Terrisporobacter species.</title>
        <authorList>
            <person name="Boer T."/>
            <person name="Bengelsdorf F.R."/>
            <person name="Bomeke M."/>
            <person name="Daniel R."/>
            <person name="Poehlein A."/>
        </authorList>
    </citation>
    <scope>NUCLEOTIDE SEQUENCE [LARGE SCALE GENOMIC DNA]</scope>
    <source>
        <strain evidence="4 5">DSM 1288</strain>
    </source>
</reference>
<feature type="compositionally biased region" description="Basic and acidic residues" evidence="3">
    <location>
        <begin position="82"/>
        <end position="117"/>
    </location>
</feature>
<name>A0ABZ2EYL0_9FIRM</name>
<dbReference type="PANTHER" id="PTHR36566:SF1">
    <property type="entry name" value="PYRIDINIUM-3,5-BISTHIOCARBOXYLIC ACID MONONUCLEOTIDE NICKEL INSERTION PROTEIN"/>
    <property type="match status" value="1"/>
</dbReference>
<comment type="similarity">
    <text evidence="2">Belongs to the LarC family.</text>
</comment>
<dbReference type="PANTHER" id="PTHR36566">
    <property type="entry name" value="NICKEL INSERTION PROTEIN-RELATED"/>
    <property type="match status" value="1"/>
</dbReference>
<dbReference type="InterPro" id="IPR002822">
    <property type="entry name" value="Ni_insertion"/>
</dbReference>
<evidence type="ECO:0000256" key="2">
    <source>
        <dbReference type="HAMAP-Rule" id="MF_01074"/>
    </source>
</evidence>
<gene>
    <name evidence="2 4" type="primary">larC</name>
    <name evidence="4" type="ORF">TEGL_34000</name>
</gene>
<dbReference type="GO" id="GO:0016829">
    <property type="term" value="F:lyase activity"/>
    <property type="evidence" value="ECO:0007669"/>
    <property type="project" value="UniProtKB-KW"/>
</dbReference>
<dbReference type="Gene3D" id="3.30.70.1380">
    <property type="entry name" value="Transcriptional regulatory protein pf0864 domain like"/>
    <property type="match status" value="1"/>
</dbReference>
<evidence type="ECO:0000313" key="5">
    <source>
        <dbReference type="Proteomes" id="UP001348492"/>
    </source>
</evidence>
<accession>A0ABZ2EYL0</accession>
<evidence type="ECO:0000256" key="1">
    <source>
        <dbReference type="ARBA" id="ARBA00022596"/>
    </source>
</evidence>
<organism evidence="4 5">
    <name type="scientific">Terrisporobacter glycolicus ATCC 14880 = DSM 1288</name>
    <dbReference type="NCBI Taxonomy" id="1121315"/>
    <lineage>
        <taxon>Bacteria</taxon>
        <taxon>Bacillati</taxon>
        <taxon>Bacillota</taxon>
        <taxon>Clostridia</taxon>
        <taxon>Peptostreptococcales</taxon>
        <taxon>Peptostreptococcaceae</taxon>
        <taxon>Terrisporobacter</taxon>
    </lineage>
</organism>
<dbReference type="HAMAP" id="MF_01074">
    <property type="entry name" value="LarC"/>
    <property type="match status" value="1"/>
</dbReference>
<sequence length="440" mass="49497">MINKLYLECYSGISGDMTVAALLDLGASEEVLNKALESLPIDGFKTEISRVIKSGLDVCDFNVILDHKHENHDHDMNYLYGEDDHSHDDHHGHHHDHDHDHHHAHNHEETHSHEHNNHHEHRGLSDVISIIEKADITSNAKQIAVKIFNILGEAEAAAHGVSIDEVHFHEVGAVDSIVDIIAVAVCLDNLEIEEVVVPVLYEGCGFIRCQHGVIPVPVPAVSKIVANNNLKLRLTNIEAELVTPTGAAIVAAIKTEDKLPEEFSIKKIGLGAGKRTYERASILRAMLIEDESEYKDFIVKLESNIDDCSGEALGYVMERLYKAGARDVHYMPVFMKKNRPAYQLNVICKEEDVAKLEDIIFEETTTIGIRKQKMERCILKRKIKKVQTSLGEVAVKVCHLSTGKRIYPEYDSVIELCKKHNKPYQDVYQIIVKECSDELN</sequence>
<evidence type="ECO:0000256" key="3">
    <source>
        <dbReference type="SAM" id="MobiDB-lite"/>
    </source>
</evidence>
<dbReference type="Proteomes" id="UP001348492">
    <property type="component" value="Chromosome"/>
</dbReference>
<dbReference type="EMBL" id="CP117523">
    <property type="protein sequence ID" value="WWD84954.1"/>
    <property type="molecule type" value="Genomic_DNA"/>
</dbReference>